<sequence>MLNSSCPIPALLHTCSRSRKLALKEWKLCFNASLSQPACPVQPRTFFDSKNDTLFLFNECELLDTFANHVRESERQLVENLALYLDHFDYASNLSNAIAAPEYPGYYGPLAAEIRAAFPCLKKLKIVVMGLYQFRHLWGNSEQRLGFLPMQNWGLGGMVELGMRVDFDKVYRKHGWAFPEVKFVTVVGTEVERLLRSGGGVGRQQQR</sequence>
<reference evidence="1 2" key="1">
    <citation type="submission" date="2015-10" db="EMBL/GenBank/DDBJ databases">
        <title>Full genome of DAOMC 229536 Phialocephala scopiformis, a fungal endophyte of spruce producing the potent anti-insectan compound rugulosin.</title>
        <authorList>
            <consortium name="DOE Joint Genome Institute"/>
            <person name="Walker A.K."/>
            <person name="Frasz S.L."/>
            <person name="Seifert K.A."/>
            <person name="Miller J.D."/>
            <person name="Mondo S.J."/>
            <person name="Labutti K."/>
            <person name="Lipzen A."/>
            <person name="Dockter R."/>
            <person name="Kennedy M."/>
            <person name="Grigoriev I.V."/>
            <person name="Spatafora J.W."/>
        </authorList>
    </citation>
    <scope>NUCLEOTIDE SEQUENCE [LARGE SCALE GENOMIC DNA]</scope>
    <source>
        <strain evidence="1 2">CBS 120377</strain>
    </source>
</reference>
<gene>
    <name evidence="1" type="ORF">LY89DRAFT_781653</name>
</gene>
<accession>A0A194XBA8</accession>
<evidence type="ECO:0000313" key="1">
    <source>
        <dbReference type="EMBL" id="KUJ17448.1"/>
    </source>
</evidence>
<dbReference type="GeneID" id="28832227"/>
<dbReference type="InParanoid" id="A0A194XBA8"/>
<dbReference type="AlphaFoldDB" id="A0A194XBA8"/>
<evidence type="ECO:0000313" key="2">
    <source>
        <dbReference type="Proteomes" id="UP000070700"/>
    </source>
</evidence>
<dbReference type="OrthoDB" id="3476658at2759"/>
<protein>
    <submittedName>
        <fullName evidence="1">Uncharacterized protein</fullName>
    </submittedName>
</protein>
<dbReference type="Proteomes" id="UP000070700">
    <property type="component" value="Unassembled WGS sequence"/>
</dbReference>
<keyword evidence="2" id="KW-1185">Reference proteome</keyword>
<dbReference type="KEGG" id="psco:LY89DRAFT_781653"/>
<dbReference type="EMBL" id="KQ947414">
    <property type="protein sequence ID" value="KUJ17448.1"/>
    <property type="molecule type" value="Genomic_DNA"/>
</dbReference>
<proteinExistence type="predicted"/>
<dbReference type="RefSeq" id="XP_018071803.1">
    <property type="nucleotide sequence ID" value="XM_018222501.1"/>
</dbReference>
<organism evidence="1 2">
    <name type="scientific">Mollisia scopiformis</name>
    <name type="common">Conifer needle endophyte fungus</name>
    <name type="synonym">Phialocephala scopiformis</name>
    <dbReference type="NCBI Taxonomy" id="149040"/>
    <lineage>
        <taxon>Eukaryota</taxon>
        <taxon>Fungi</taxon>
        <taxon>Dikarya</taxon>
        <taxon>Ascomycota</taxon>
        <taxon>Pezizomycotina</taxon>
        <taxon>Leotiomycetes</taxon>
        <taxon>Helotiales</taxon>
        <taxon>Mollisiaceae</taxon>
        <taxon>Mollisia</taxon>
    </lineage>
</organism>
<name>A0A194XBA8_MOLSC</name>